<dbReference type="AlphaFoldDB" id="A0A834J9L4"/>
<dbReference type="CDD" id="cd21693">
    <property type="entry name" value="GINS_B_Psf3"/>
    <property type="match status" value="1"/>
</dbReference>
<proteinExistence type="inferred from homology"/>
<comment type="caution">
    <text evidence="3">The sequence shown here is derived from an EMBL/GenBank/DDBJ whole genome shotgun (WGS) entry which is preliminary data.</text>
</comment>
<comment type="subcellular location">
    <subcellularLocation>
        <location evidence="1">Nucleus</location>
    </subcellularLocation>
</comment>
<dbReference type="InterPro" id="IPR038437">
    <property type="entry name" value="GINS_Psf3_sf"/>
</dbReference>
<dbReference type="SUPFAM" id="SSF158573">
    <property type="entry name" value="GINS helical bundle-like"/>
    <property type="match status" value="1"/>
</dbReference>
<dbReference type="PANTHER" id="PTHR22768:SF0">
    <property type="entry name" value="DNA REPLICATION COMPLEX GINS PROTEIN PSF3"/>
    <property type="match status" value="1"/>
</dbReference>
<keyword evidence="1" id="KW-0539">Nucleus</keyword>
<sequence>MSLCCSYVPDYFSINDILATEERILCTIDVTLPGLGFLDISNDSDDLKQGTKLEFPIWLTHPLNIIQGSLINIELPKIYKDSYREILQADACAVSLSKWNLHFYEVGMYLRTFNIRESEKLTENLLETFKSRFRLIMDWAQNPISDLTLGSQLPRLEKDLFLISRKAKVQLNEWLKKGTGIIEASEVAANLKKRKRTDYELN</sequence>
<dbReference type="SUPFAM" id="SSF160059">
    <property type="entry name" value="PriA/YqbF domain"/>
    <property type="match status" value="1"/>
</dbReference>
<comment type="function">
    <text evidence="1">The GINS complex plays an essential role in the initiation of DNA replication.</text>
</comment>
<keyword evidence="1" id="KW-0235">DNA replication</keyword>
<reference evidence="3" key="1">
    <citation type="journal article" date="2020" name="G3 (Bethesda)">
        <title>High-Quality Assemblies for Three Invasive Social Wasps from the &lt;i&gt;Vespula&lt;/i&gt; Genus.</title>
        <authorList>
            <person name="Harrop T.W.R."/>
            <person name="Guhlin J."/>
            <person name="McLaughlin G.M."/>
            <person name="Permina E."/>
            <person name="Stockwell P."/>
            <person name="Gilligan J."/>
            <person name="Le Lec M.F."/>
            <person name="Gruber M.A.M."/>
            <person name="Quinn O."/>
            <person name="Lovegrove M."/>
            <person name="Duncan E.J."/>
            <person name="Remnant E.J."/>
            <person name="Van Eeckhoven J."/>
            <person name="Graham B."/>
            <person name="Knapp R.A."/>
            <person name="Langford K.W."/>
            <person name="Kronenberg Z."/>
            <person name="Press M.O."/>
            <person name="Eacker S.M."/>
            <person name="Wilson-Rankin E.E."/>
            <person name="Purcell J."/>
            <person name="Lester P.J."/>
            <person name="Dearden P.K."/>
        </authorList>
    </citation>
    <scope>NUCLEOTIDE SEQUENCE</scope>
    <source>
        <strain evidence="3">Marl-1</strain>
    </source>
</reference>
<keyword evidence="4" id="KW-1185">Reference proteome</keyword>
<protein>
    <recommendedName>
        <fullName evidence="1">DNA replication complex GINS protein PSF3</fullName>
    </recommendedName>
</protein>
<dbReference type="Proteomes" id="UP000614350">
    <property type="component" value="Unassembled WGS sequence"/>
</dbReference>
<dbReference type="GO" id="GO:1902975">
    <property type="term" value="P:mitotic DNA replication initiation"/>
    <property type="evidence" value="ECO:0007669"/>
    <property type="project" value="TreeGrafter"/>
</dbReference>
<name>A0A834J9L4_VESVU</name>
<comment type="subunit">
    <text evidence="1">Component of the GINS complex.</text>
</comment>
<dbReference type="CDD" id="cd11713">
    <property type="entry name" value="GINS_A_psf3"/>
    <property type="match status" value="1"/>
</dbReference>
<accession>A0A834J9L4</accession>
<dbReference type="Pfam" id="PF22466">
    <property type="entry name" value="PSF3_N"/>
    <property type="match status" value="1"/>
</dbReference>
<dbReference type="InterPro" id="IPR055221">
    <property type="entry name" value="PSF3_N"/>
</dbReference>
<comment type="similarity">
    <text evidence="1">Belongs to the GINS3/PSF3 family.</text>
</comment>
<feature type="domain" description="DNA replication complex GINS protein PSF3 N-terminal" evidence="2">
    <location>
        <begin position="12"/>
        <end position="63"/>
    </location>
</feature>
<evidence type="ECO:0000313" key="3">
    <source>
        <dbReference type="EMBL" id="KAF7384369.1"/>
    </source>
</evidence>
<organism evidence="3 4">
    <name type="scientific">Vespula vulgaris</name>
    <name type="common">Yellow jacket</name>
    <name type="synonym">Wasp</name>
    <dbReference type="NCBI Taxonomy" id="7454"/>
    <lineage>
        <taxon>Eukaryota</taxon>
        <taxon>Metazoa</taxon>
        <taxon>Ecdysozoa</taxon>
        <taxon>Arthropoda</taxon>
        <taxon>Hexapoda</taxon>
        <taxon>Insecta</taxon>
        <taxon>Pterygota</taxon>
        <taxon>Neoptera</taxon>
        <taxon>Endopterygota</taxon>
        <taxon>Hymenoptera</taxon>
        <taxon>Apocrita</taxon>
        <taxon>Aculeata</taxon>
        <taxon>Vespoidea</taxon>
        <taxon>Vespidae</taxon>
        <taxon>Vespinae</taxon>
        <taxon>Vespula</taxon>
    </lineage>
</organism>
<dbReference type="EMBL" id="JACSEA010000016">
    <property type="protein sequence ID" value="KAF7384369.1"/>
    <property type="molecule type" value="Genomic_DNA"/>
</dbReference>
<dbReference type="InterPro" id="IPR036224">
    <property type="entry name" value="GINS_bundle-like_dom_sf"/>
</dbReference>
<evidence type="ECO:0000259" key="2">
    <source>
        <dbReference type="Pfam" id="PF22466"/>
    </source>
</evidence>
<dbReference type="InterPro" id="IPR010492">
    <property type="entry name" value="GINS_Psf3"/>
</dbReference>
<dbReference type="Gene3D" id="1.20.58.2050">
    <property type="match status" value="1"/>
</dbReference>
<dbReference type="GO" id="GO:0000811">
    <property type="term" value="C:GINS complex"/>
    <property type="evidence" value="ECO:0007669"/>
    <property type="project" value="UniProtKB-UniRule"/>
</dbReference>
<gene>
    <name evidence="3" type="ORF">HZH66_012619</name>
</gene>
<dbReference type="PANTHER" id="PTHR22768">
    <property type="entry name" value="DNA REPLICATION COMPLEX GINS PROTEIN PSF3"/>
    <property type="match status" value="1"/>
</dbReference>
<evidence type="ECO:0000256" key="1">
    <source>
        <dbReference type="RuleBase" id="RU367161"/>
    </source>
</evidence>
<evidence type="ECO:0000313" key="4">
    <source>
        <dbReference type="Proteomes" id="UP000614350"/>
    </source>
</evidence>